<protein>
    <submittedName>
        <fullName evidence="8">Phosphatidylglycerol lysyltransferase</fullName>
    </submittedName>
</protein>
<dbReference type="GO" id="GO:0005886">
    <property type="term" value="C:plasma membrane"/>
    <property type="evidence" value="ECO:0007669"/>
    <property type="project" value="UniProtKB-SubCell"/>
</dbReference>
<evidence type="ECO:0000256" key="3">
    <source>
        <dbReference type="ARBA" id="ARBA00022692"/>
    </source>
</evidence>
<keyword evidence="2" id="KW-1003">Cell membrane</keyword>
<reference evidence="8 9" key="1">
    <citation type="submission" date="2016-10" db="EMBL/GenBank/DDBJ databases">
        <authorList>
            <person name="de Groot N.N."/>
        </authorList>
    </citation>
    <scope>NUCLEOTIDE SEQUENCE [LARGE SCALE GENOMIC DNA]</scope>
    <source>
        <strain evidence="8 9">U95</strain>
    </source>
</reference>
<keyword evidence="3 6" id="KW-0812">Transmembrane</keyword>
<evidence type="ECO:0000259" key="7">
    <source>
        <dbReference type="PROSITE" id="PS51186"/>
    </source>
</evidence>
<dbReference type="GO" id="GO:0016755">
    <property type="term" value="F:aminoacyltransferase activity"/>
    <property type="evidence" value="ECO:0007669"/>
    <property type="project" value="TreeGrafter"/>
</dbReference>
<gene>
    <name evidence="8" type="ORF">SAMN04488118_103351</name>
</gene>
<dbReference type="AlphaFoldDB" id="A0A1G5QAA7"/>
<dbReference type="InterPro" id="IPR000182">
    <property type="entry name" value="GNAT_dom"/>
</dbReference>
<evidence type="ECO:0000313" key="9">
    <source>
        <dbReference type="Proteomes" id="UP000198767"/>
    </source>
</evidence>
<dbReference type="Proteomes" id="UP000198767">
    <property type="component" value="Unassembled WGS sequence"/>
</dbReference>
<proteinExistence type="predicted"/>
<feature type="transmembrane region" description="Helical" evidence="6">
    <location>
        <begin position="135"/>
        <end position="159"/>
    </location>
</feature>
<dbReference type="Pfam" id="PF09924">
    <property type="entry name" value="LPG_synthase_C"/>
    <property type="match status" value="1"/>
</dbReference>
<keyword evidence="8" id="KW-0808">Transferase</keyword>
<organism evidence="8 9">
    <name type="scientific">Epibacterium ulvae</name>
    <dbReference type="NCBI Taxonomy" id="1156985"/>
    <lineage>
        <taxon>Bacteria</taxon>
        <taxon>Pseudomonadati</taxon>
        <taxon>Pseudomonadota</taxon>
        <taxon>Alphaproteobacteria</taxon>
        <taxon>Rhodobacterales</taxon>
        <taxon>Roseobacteraceae</taxon>
        <taxon>Epibacterium</taxon>
    </lineage>
</organism>
<comment type="subcellular location">
    <subcellularLocation>
        <location evidence="1">Cell membrane</location>
        <topology evidence="1">Multi-pass membrane protein</topology>
    </subcellularLocation>
</comment>
<feature type="transmembrane region" description="Helical" evidence="6">
    <location>
        <begin position="239"/>
        <end position="256"/>
    </location>
</feature>
<feature type="transmembrane region" description="Helical" evidence="6">
    <location>
        <begin position="101"/>
        <end position="123"/>
    </location>
</feature>
<keyword evidence="5 6" id="KW-0472">Membrane</keyword>
<feature type="transmembrane region" description="Helical" evidence="6">
    <location>
        <begin position="199"/>
        <end position="227"/>
    </location>
</feature>
<dbReference type="InterPro" id="IPR024320">
    <property type="entry name" value="LPG_synthase_C"/>
</dbReference>
<feature type="transmembrane region" description="Helical" evidence="6">
    <location>
        <begin position="276"/>
        <end position="302"/>
    </location>
</feature>
<evidence type="ECO:0000256" key="1">
    <source>
        <dbReference type="ARBA" id="ARBA00004651"/>
    </source>
</evidence>
<dbReference type="STRING" id="1156985.SAMN04488118_103351"/>
<accession>A0A1G5QAA7</accession>
<dbReference type="EMBL" id="FMWG01000003">
    <property type="protein sequence ID" value="SCZ58592.1"/>
    <property type="molecule type" value="Genomic_DNA"/>
</dbReference>
<dbReference type="RefSeq" id="WP_232716195.1">
    <property type="nucleotide sequence ID" value="NZ_PHJF01000001.1"/>
</dbReference>
<evidence type="ECO:0000256" key="2">
    <source>
        <dbReference type="ARBA" id="ARBA00022475"/>
    </source>
</evidence>
<sequence length="650" mass="70914">MGMRWENEMGNSNEQGNPASKLMRVILPLSAMTLCLWFLQSRITLPSIDEMSQAMASVPFVNWLGAGLATAVSFWSLGRYDGVAHRHLQTGLDGAQARRAGMIAIAFSQTVGFGVLSGSFARWRLLPNLTPARAAQLTVFTGLTFIVALAGLCGAALLLFMPFIAVGWLGALLLVTCLATLATSFVWPEVQFKSITLRWPSLFALSGLTLWAVIDITAAGTALWLLLPADSGISLRMLLPAYFIALGLAVLSSAPGGTGPLELGLITLLSAHDPALILSGIVSFRLVYYALPALFSGVFLLWPQLLGNLLRLKPNAALSDTRYDPAHTIPFSRPRSETAVIRQNGGHLQRFKDTQIALLNTPQTSVALFDPIAGPSGSLFAALIQYSKARNAATCLYKCSPKIALSARNANWKILRIASEAVISPLKFEETGSSKRQLRRKLRNAQKAGIEVRHAANTPPLDQLADVDAKWRAAHGQALGTTMGQFERNYITAQEIFIAWKDNAIIGFASFHTSDREWCLDLIRMGADAPDGTGHALMRAAIDAASEQNIARLSLAAVPDHKYAARVDRGLRRFKSCFAPRWEPQYIAAPTWPQLALCLLELIRLVHRPKPVQPALTWTPSDQTQHVSDRDHNLLHNQDEENAIAIAKRA</sequence>
<dbReference type="GO" id="GO:0016747">
    <property type="term" value="F:acyltransferase activity, transferring groups other than amino-acyl groups"/>
    <property type="evidence" value="ECO:0007669"/>
    <property type="project" value="InterPro"/>
</dbReference>
<dbReference type="PANTHER" id="PTHR34697">
    <property type="entry name" value="PHOSPHATIDYLGLYCEROL LYSYLTRANSFERASE"/>
    <property type="match status" value="1"/>
</dbReference>
<dbReference type="InterPro" id="IPR016181">
    <property type="entry name" value="Acyl_CoA_acyltransferase"/>
</dbReference>
<dbReference type="GO" id="GO:0055091">
    <property type="term" value="P:phospholipid homeostasis"/>
    <property type="evidence" value="ECO:0007669"/>
    <property type="project" value="TreeGrafter"/>
</dbReference>
<dbReference type="PROSITE" id="PS51186">
    <property type="entry name" value="GNAT"/>
    <property type="match status" value="1"/>
</dbReference>
<evidence type="ECO:0000256" key="6">
    <source>
        <dbReference type="SAM" id="Phobius"/>
    </source>
</evidence>
<evidence type="ECO:0000256" key="4">
    <source>
        <dbReference type="ARBA" id="ARBA00022989"/>
    </source>
</evidence>
<feature type="transmembrane region" description="Helical" evidence="6">
    <location>
        <begin position="21"/>
        <end position="40"/>
    </location>
</feature>
<evidence type="ECO:0000313" key="8">
    <source>
        <dbReference type="EMBL" id="SCZ58592.1"/>
    </source>
</evidence>
<dbReference type="Gene3D" id="3.40.630.30">
    <property type="match status" value="1"/>
</dbReference>
<feature type="domain" description="N-acetyltransferase" evidence="7">
    <location>
        <begin position="450"/>
        <end position="593"/>
    </location>
</feature>
<dbReference type="PANTHER" id="PTHR34697:SF2">
    <property type="entry name" value="PHOSPHATIDYLGLYCEROL LYSYLTRANSFERASE"/>
    <property type="match status" value="1"/>
</dbReference>
<feature type="transmembrane region" description="Helical" evidence="6">
    <location>
        <begin position="60"/>
        <end position="80"/>
    </location>
</feature>
<dbReference type="CDD" id="cd04301">
    <property type="entry name" value="NAT_SF"/>
    <property type="match status" value="1"/>
</dbReference>
<keyword evidence="9" id="KW-1185">Reference proteome</keyword>
<keyword evidence="4 6" id="KW-1133">Transmembrane helix</keyword>
<evidence type="ECO:0000256" key="5">
    <source>
        <dbReference type="ARBA" id="ARBA00023136"/>
    </source>
</evidence>
<dbReference type="SUPFAM" id="SSF55729">
    <property type="entry name" value="Acyl-CoA N-acyltransferases (Nat)"/>
    <property type="match status" value="1"/>
</dbReference>
<feature type="transmembrane region" description="Helical" evidence="6">
    <location>
        <begin position="166"/>
        <end position="187"/>
    </location>
</feature>
<dbReference type="InterPro" id="IPR051211">
    <property type="entry name" value="PG_lysyltransferase"/>
</dbReference>
<name>A0A1G5QAA7_9RHOB</name>